<dbReference type="EMBL" id="JAMGSI010000001">
    <property type="protein sequence ID" value="MCL6655720.1"/>
    <property type="molecule type" value="Genomic_DNA"/>
</dbReference>
<feature type="region of interest" description="Disordered" evidence="1">
    <location>
        <begin position="1"/>
        <end position="20"/>
    </location>
</feature>
<sequence>MPAAPKPSAEPGKVNWSLQPGVKVRQSSNRNILGAYGPEKAVDGNTSSELSDVSISATGVAEGKTAWFGIDFGKETNRTIEKVVIYTPANLTLLGTMEEFKVILYDNDKNVLAEKTFNTTPSEKSTNVTTWKLEAPVKARALRVESTDPAHPLALTEVEAYGPEEAAETPAPAPAEE</sequence>
<dbReference type="InterPro" id="IPR000421">
    <property type="entry name" value="FA58C"/>
</dbReference>
<feature type="compositionally biased region" description="Low complexity" evidence="1">
    <location>
        <begin position="159"/>
        <end position="170"/>
    </location>
</feature>
<name>A0ABT0R3L8_9BACT</name>
<dbReference type="SUPFAM" id="SSF49785">
    <property type="entry name" value="Galactose-binding domain-like"/>
    <property type="match status" value="1"/>
</dbReference>
<dbReference type="Gene3D" id="2.60.120.260">
    <property type="entry name" value="Galactose-binding domain-like"/>
    <property type="match status" value="1"/>
</dbReference>
<comment type="caution">
    <text evidence="3">The sequence shown here is derived from an EMBL/GenBank/DDBJ whole genome shotgun (WGS) entry which is preliminary data.</text>
</comment>
<accession>A0ABT0R3L8</accession>
<proteinExistence type="predicted"/>
<organism evidence="3 4">
    <name type="scientific">Akkermansia massiliensis</name>
    <dbReference type="NCBI Taxonomy" id="2927224"/>
    <lineage>
        <taxon>Bacteria</taxon>
        <taxon>Pseudomonadati</taxon>
        <taxon>Verrucomicrobiota</taxon>
        <taxon>Verrucomicrobiia</taxon>
        <taxon>Verrucomicrobiales</taxon>
        <taxon>Akkermansiaceae</taxon>
        <taxon>Akkermansia</taxon>
    </lineage>
</organism>
<evidence type="ECO:0000259" key="2">
    <source>
        <dbReference type="Pfam" id="PF00754"/>
    </source>
</evidence>
<reference evidence="3 4" key="1">
    <citation type="submission" date="2022-03" db="EMBL/GenBank/DDBJ databases">
        <title>Taxonomic description of new species and reclassification of some bacterial strains.</title>
        <authorList>
            <person name="Ndongo S."/>
        </authorList>
    </citation>
    <scope>NUCLEOTIDE SEQUENCE [LARGE SCALE GENOMIC DNA]</scope>
    <source>
        <strain evidence="3 4">Marseille-P6666</strain>
    </source>
</reference>
<evidence type="ECO:0000313" key="3">
    <source>
        <dbReference type="EMBL" id="MCL6655720.1"/>
    </source>
</evidence>
<evidence type="ECO:0000256" key="1">
    <source>
        <dbReference type="SAM" id="MobiDB-lite"/>
    </source>
</evidence>
<evidence type="ECO:0000313" key="4">
    <source>
        <dbReference type="Proteomes" id="UP001202031"/>
    </source>
</evidence>
<dbReference type="Proteomes" id="UP001202031">
    <property type="component" value="Unassembled WGS sequence"/>
</dbReference>
<dbReference type="Pfam" id="PF00754">
    <property type="entry name" value="F5_F8_type_C"/>
    <property type="match status" value="1"/>
</dbReference>
<keyword evidence="4" id="KW-1185">Reference proteome</keyword>
<gene>
    <name evidence="3" type="ORF">M8N44_00090</name>
</gene>
<feature type="region of interest" description="Disordered" evidence="1">
    <location>
        <begin position="158"/>
        <end position="177"/>
    </location>
</feature>
<dbReference type="InterPro" id="IPR008979">
    <property type="entry name" value="Galactose-bd-like_sf"/>
</dbReference>
<feature type="domain" description="F5/8 type C" evidence="2">
    <location>
        <begin position="25"/>
        <end position="148"/>
    </location>
</feature>
<protein>
    <submittedName>
        <fullName evidence="3">Discoidin domain-containing protein</fullName>
    </submittedName>
</protein>